<sequence>MPSSWRSLASAASRQIKTYVSQKEFRRASPSSRGIIGDEGSSRKQSWTQWAGQKLRQVQGENTGVEQVLLFPGWAARRFHEPSNSVMEVDRICWILTAREFTDAPFEIEVYISGYASRASGPGFNTRSGRAFLKVATSFAAIPKLAMQASQGNGQSGWTQNTPLSKSTEDLLANIQLPVKPEETDENAEAEALEKQLHDLRLDPSSTTETESLASSSGTSSMDSESPSSPAISMTGPGAHFGALSPLIQRWNRNLETRLHPFWNCTSLSARTVRVSLYATDPSLYQPEDQRTSGDYITHQPLMRRDVVTGPDGSFQMKFHVSWETLCLHPEGVHVAFGDRRLEQDLFVVAELMALPPRPPPNTTPYQPPPQYSPSPSASSSIPVPLTSSRVRVISDIDDTVKLASVLSGARAVFQTVFVKDLDQSIIPGMADWYMKMWRRGVRFHYVSNGPFELLPIINQFFQLSHLPPGSIKLRSYGGRSLFTGLLSAPAARKRAAVVEVLDNFPDGQFITVGDSGEQDLELYADIARERPRQIIAIFIRDVMVDSDLPPLDDPTGTKALVRKVQRQNTSSSASLMPVRSTARKNSLSRPMTRSVSEQQSVSAPRTPKRTHSYSEVPLDDHEASLRLFNSTSMAASPINEEPEDFYPESLPPLANEQQFGEFDSDPRPYLTEAERRREELQRRVWIARGAVPAHISLRVFRHPQECVEAMSILDGLQVG</sequence>
<evidence type="ECO:0000256" key="1">
    <source>
        <dbReference type="SAM" id="MobiDB-lite"/>
    </source>
</evidence>
<feature type="region of interest" description="Disordered" evidence="1">
    <location>
        <begin position="358"/>
        <end position="383"/>
    </location>
</feature>
<dbReference type="Pfam" id="PF09949">
    <property type="entry name" value="APP1_cat"/>
    <property type="match status" value="1"/>
</dbReference>
<protein>
    <recommendedName>
        <fullName evidence="2">Phosphatidate phosphatase APP1 catalytic domain-containing protein</fullName>
    </recommendedName>
</protein>
<dbReference type="PANTHER" id="PTHR28208:SF3">
    <property type="entry name" value="PHOSPHATIDATE PHOSPHATASE APP1"/>
    <property type="match status" value="1"/>
</dbReference>
<feature type="domain" description="Phosphatidate phosphatase APP1 catalytic" evidence="2">
    <location>
        <begin position="391"/>
        <end position="542"/>
    </location>
</feature>
<name>A0A165G4Y9_9APHY</name>
<dbReference type="OrthoDB" id="2117591at2759"/>
<organism evidence="3 4">
    <name type="scientific">Laetiporus sulphureus 93-53</name>
    <dbReference type="NCBI Taxonomy" id="1314785"/>
    <lineage>
        <taxon>Eukaryota</taxon>
        <taxon>Fungi</taxon>
        <taxon>Dikarya</taxon>
        <taxon>Basidiomycota</taxon>
        <taxon>Agaricomycotina</taxon>
        <taxon>Agaricomycetes</taxon>
        <taxon>Polyporales</taxon>
        <taxon>Laetiporus</taxon>
    </lineage>
</organism>
<dbReference type="GO" id="GO:0030479">
    <property type="term" value="C:actin cortical patch"/>
    <property type="evidence" value="ECO:0007669"/>
    <property type="project" value="TreeGrafter"/>
</dbReference>
<dbReference type="GeneID" id="63831003"/>
<proteinExistence type="predicted"/>
<dbReference type="InterPro" id="IPR019236">
    <property type="entry name" value="APP1_cat"/>
</dbReference>
<accession>A0A165G4Y9</accession>
<dbReference type="AlphaFoldDB" id="A0A165G4Y9"/>
<evidence type="ECO:0000313" key="3">
    <source>
        <dbReference type="EMBL" id="KZT09836.1"/>
    </source>
</evidence>
<dbReference type="GO" id="GO:0008195">
    <property type="term" value="F:phosphatidate phosphatase activity"/>
    <property type="evidence" value="ECO:0007669"/>
    <property type="project" value="InterPro"/>
</dbReference>
<dbReference type="STRING" id="1314785.A0A165G4Y9"/>
<gene>
    <name evidence="3" type="ORF">LAESUDRAFT_796156</name>
</gene>
<dbReference type="InterPro" id="IPR052935">
    <property type="entry name" value="Mg2+_PAP"/>
</dbReference>
<feature type="compositionally biased region" description="Low complexity" evidence="1">
    <location>
        <begin position="374"/>
        <end position="383"/>
    </location>
</feature>
<dbReference type="Proteomes" id="UP000076871">
    <property type="component" value="Unassembled WGS sequence"/>
</dbReference>
<feature type="compositionally biased region" description="Pro residues" evidence="1">
    <location>
        <begin position="358"/>
        <end position="373"/>
    </location>
</feature>
<dbReference type="RefSeq" id="XP_040767576.1">
    <property type="nucleotide sequence ID" value="XM_040913975.1"/>
</dbReference>
<feature type="compositionally biased region" description="Polar residues" evidence="1">
    <location>
        <begin position="584"/>
        <end position="604"/>
    </location>
</feature>
<feature type="compositionally biased region" description="Low complexity" evidence="1">
    <location>
        <begin position="204"/>
        <end position="235"/>
    </location>
</feature>
<dbReference type="InParanoid" id="A0A165G4Y9"/>
<feature type="region of interest" description="Disordered" evidence="1">
    <location>
        <begin position="566"/>
        <end position="615"/>
    </location>
</feature>
<reference evidence="3 4" key="1">
    <citation type="journal article" date="2016" name="Mol. Biol. Evol.">
        <title>Comparative Genomics of Early-Diverging Mushroom-Forming Fungi Provides Insights into the Origins of Lignocellulose Decay Capabilities.</title>
        <authorList>
            <person name="Nagy L.G."/>
            <person name="Riley R."/>
            <person name="Tritt A."/>
            <person name="Adam C."/>
            <person name="Daum C."/>
            <person name="Floudas D."/>
            <person name="Sun H."/>
            <person name="Yadav J.S."/>
            <person name="Pangilinan J."/>
            <person name="Larsson K.H."/>
            <person name="Matsuura K."/>
            <person name="Barry K."/>
            <person name="Labutti K."/>
            <person name="Kuo R."/>
            <person name="Ohm R.A."/>
            <person name="Bhattacharya S.S."/>
            <person name="Shirouzu T."/>
            <person name="Yoshinaga Y."/>
            <person name="Martin F.M."/>
            <person name="Grigoriev I.V."/>
            <person name="Hibbett D.S."/>
        </authorList>
    </citation>
    <scope>NUCLEOTIDE SEQUENCE [LARGE SCALE GENOMIC DNA]</scope>
    <source>
        <strain evidence="3 4">93-53</strain>
    </source>
</reference>
<evidence type="ECO:0000259" key="2">
    <source>
        <dbReference type="Pfam" id="PF09949"/>
    </source>
</evidence>
<dbReference type="EMBL" id="KV427610">
    <property type="protein sequence ID" value="KZT09836.1"/>
    <property type="molecule type" value="Genomic_DNA"/>
</dbReference>
<keyword evidence="4" id="KW-1185">Reference proteome</keyword>
<dbReference type="PANTHER" id="PTHR28208">
    <property type="entry name" value="PHOSPHATIDATE PHOSPHATASE APP1"/>
    <property type="match status" value="1"/>
</dbReference>
<feature type="region of interest" description="Disordered" evidence="1">
    <location>
        <begin position="198"/>
        <end position="237"/>
    </location>
</feature>
<evidence type="ECO:0000313" key="4">
    <source>
        <dbReference type="Proteomes" id="UP000076871"/>
    </source>
</evidence>